<dbReference type="InterPro" id="IPR036250">
    <property type="entry name" value="AcylCo_DH-like_C"/>
</dbReference>
<feature type="domain" description="Acyl-CoA dehydrogenase/oxidase C-terminal" evidence="7">
    <location>
        <begin position="235"/>
        <end position="390"/>
    </location>
</feature>
<evidence type="ECO:0000256" key="3">
    <source>
        <dbReference type="ARBA" id="ARBA00022630"/>
    </source>
</evidence>
<dbReference type="InterPro" id="IPR009100">
    <property type="entry name" value="AcylCoA_DH/oxidase_NM_dom_sf"/>
</dbReference>
<dbReference type="InterPro" id="IPR046373">
    <property type="entry name" value="Acyl-CoA_Oxase/DH_mid-dom_sf"/>
</dbReference>
<dbReference type="RefSeq" id="WP_203303371.1">
    <property type="nucleotide sequence ID" value="NZ_JAAEBW010000010.1"/>
</dbReference>
<dbReference type="SUPFAM" id="SSF47203">
    <property type="entry name" value="Acyl-CoA dehydrogenase C-terminal domain-like"/>
    <property type="match status" value="1"/>
</dbReference>
<accession>A0ABS1ZK13</accession>
<evidence type="ECO:0000256" key="6">
    <source>
        <dbReference type="RuleBase" id="RU362125"/>
    </source>
</evidence>
<dbReference type="InterPro" id="IPR009075">
    <property type="entry name" value="AcylCo_DH/oxidase_C"/>
</dbReference>
<dbReference type="PANTHER" id="PTHR43292">
    <property type="entry name" value="ACYL-COA DEHYDROGENASE"/>
    <property type="match status" value="1"/>
</dbReference>
<dbReference type="Gene3D" id="1.10.540.10">
    <property type="entry name" value="Acyl-CoA dehydrogenase/oxidase, N-terminal domain"/>
    <property type="match status" value="1"/>
</dbReference>
<evidence type="ECO:0000313" key="10">
    <source>
        <dbReference type="EMBL" id="MBM1196817.1"/>
    </source>
</evidence>
<evidence type="ECO:0000313" key="11">
    <source>
        <dbReference type="Proteomes" id="UP000809529"/>
    </source>
</evidence>
<gene>
    <name evidence="10" type="ORF">GYN02_16750</name>
</gene>
<dbReference type="InterPro" id="IPR052161">
    <property type="entry name" value="Mycobact_Acyl-CoA_DH"/>
</dbReference>
<keyword evidence="5 6" id="KW-0560">Oxidoreductase</keyword>
<dbReference type="SUPFAM" id="SSF56645">
    <property type="entry name" value="Acyl-CoA dehydrogenase NM domain-like"/>
    <property type="match status" value="1"/>
</dbReference>
<comment type="similarity">
    <text evidence="2 6">Belongs to the acyl-CoA dehydrogenase family.</text>
</comment>
<organism evidence="10 11">
    <name type="scientific">Pseudomonas weihenstephanensis</name>
    <dbReference type="NCBI Taxonomy" id="1608994"/>
    <lineage>
        <taxon>Bacteria</taxon>
        <taxon>Pseudomonadati</taxon>
        <taxon>Pseudomonadota</taxon>
        <taxon>Gammaproteobacteria</taxon>
        <taxon>Pseudomonadales</taxon>
        <taxon>Pseudomonadaceae</taxon>
        <taxon>Pseudomonas</taxon>
    </lineage>
</organism>
<reference evidence="10 11" key="1">
    <citation type="submission" date="2020-01" db="EMBL/GenBank/DDBJ databases">
        <title>Comparative genomics of meat spoilage bacteria.</title>
        <authorList>
            <person name="Hilgarth M."/>
            <person name="Vogel R.F."/>
        </authorList>
    </citation>
    <scope>NUCLEOTIDE SEQUENCE [LARGE SCALE GENOMIC DNA]</scope>
    <source>
        <strain evidence="10 11">TMW2.2077</strain>
    </source>
</reference>
<dbReference type="InterPro" id="IPR037069">
    <property type="entry name" value="AcylCoA_DH/ox_N_sf"/>
</dbReference>
<keyword evidence="11" id="KW-1185">Reference proteome</keyword>
<evidence type="ECO:0000259" key="9">
    <source>
        <dbReference type="Pfam" id="PF02771"/>
    </source>
</evidence>
<protein>
    <submittedName>
        <fullName evidence="10">Acyl-CoA dehydrogenase</fullName>
    </submittedName>
</protein>
<dbReference type="InterPro" id="IPR013786">
    <property type="entry name" value="AcylCoA_DH/ox_N"/>
</dbReference>
<feature type="domain" description="Acyl-CoA dehydrogenase/oxidase N-terminal" evidence="9">
    <location>
        <begin position="5"/>
        <end position="125"/>
    </location>
</feature>
<dbReference type="Proteomes" id="UP000809529">
    <property type="component" value="Unassembled WGS sequence"/>
</dbReference>
<dbReference type="Pfam" id="PF02771">
    <property type="entry name" value="Acyl-CoA_dh_N"/>
    <property type="match status" value="1"/>
</dbReference>
<dbReference type="InterPro" id="IPR006091">
    <property type="entry name" value="Acyl-CoA_Oxase/DH_mid-dom"/>
</dbReference>
<keyword evidence="3 6" id="KW-0285">Flavoprotein</keyword>
<evidence type="ECO:0000259" key="7">
    <source>
        <dbReference type="Pfam" id="PF00441"/>
    </source>
</evidence>
<feature type="domain" description="Acyl-CoA oxidase/dehydrogenase middle" evidence="8">
    <location>
        <begin position="129"/>
        <end position="223"/>
    </location>
</feature>
<proteinExistence type="inferred from homology"/>
<evidence type="ECO:0000256" key="4">
    <source>
        <dbReference type="ARBA" id="ARBA00022827"/>
    </source>
</evidence>
<dbReference type="Pfam" id="PF02770">
    <property type="entry name" value="Acyl-CoA_dh_M"/>
    <property type="match status" value="1"/>
</dbReference>
<evidence type="ECO:0000256" key="2">
    <source>
        <dbReference type="ARBA" id="ARBA00009347"/>
    </source>
</evidence>
<keyword evidence="4 6" id="KW-0274">FAD</keyword>
<evidence type="ECO:0000256" key="1">
    <source>
        <dbReference type="ARBA" id="ARBA00001974"/>
    </source>
</evidence>
<comment type="caution">
    <text evidence="10">The sequence shown here is derived from an EMBL/GenBank/DDBJ whole genome shotgun (WGS) entry which is preliminary data.</text>
</comment>
<sequence>MNAIEQFRAHTRSWLHENCPPSQRQAIPEGELVWGARQVTFPGEDARLWFERMRDKGWFCPDWPVEYGGGGLNPEHNAVLESELRRLKCRPAQINLGIWMLGPVLLEFGTEEQKKTLLTPMARGQVRWCQGFSEPNAGSDLASLKTSALDAGDHFVVNGSKIWTSYGDKSDWMYALVRTDVTASKHAGISLIVLDMNSPGVSVAPIDLISGKSAFCQVFFDNVQVPKSQLIGPLNGGWNLAKRLLQHERTAMSKFGEFSLPTHFHLLPLVQAYMPAPQGQAQHAIVARAVASAMNEHAYNLTVQRMGEEARAGHDVSGLMSIMKLVHTEQERDKFEVLLDIMGHHALGWDNDAFSAQQQAITRGWLNSFALTISGGASQIQLNVIAKRVLGLPDVK</sequence>
<dbReference type="EMBL" id="JAAEBW010000010">
    <property type="protein sequence ID" value="MBM1196817.1"/>
    <property type="molecule type" value="Genomic_DNA"/>
</dbReference>
<name>A0ABS1ZK13_9PSED</name>
<comment type="cofactor">
    <cofactor evidence="1 6">
        <name>FAD</name>
        <dbReference type="ChEBI" id="CHEBI:57692"/>
    </cofactor>
</comment>
<evidence type="ECO:0000259" key="8">
    <source>
        <dbReference type="Pfam" id="PF02770"/>
    </source>
</evidence>
<dbReference type="Gene3D" id="1.20.140.10">
    <property type="entry name" value="Butyryl-CoA Dehydrogenase, subunit A, domain 3"/>
    <property type="match status" value="1"/>
</dbReference>
<evidence type="ECO:0000256" key="5">
    <source>
        <dbReference type="ARBA" id="ARBA00023002"/>
    </source>
</evidence>
<dbReference type="PANTHER" id="PTHR43292:SF3">
    <property type="entry name" value="ACYL-COA DEHYDROGENASE FADE29"/>
    <property type="match status" value="1"/>
</dbReference>
<dbReference type="Gene3D" id="2.40.110.10">
    <property type="entry name" value="Butyryl-CoA Dehydrogenase, subunit A, domain 2"/>
    <property type="match status" value="1"/>
</dbReference>
<dbReference type="Pfam" id="PF00441">
    <property type="entry name" value="Acyl-CoA_dh_1"/>
    <property type="match status" value="1"/>
</dbReference>